<dbReference type="AlphaFoldDB" id="A0A4Y2I1P4"/>
<dbReference type="PANTHER" id="PTHR23409">
    <property type="entry name" value="RIBONUCLEOSIDE-DIPHOSPHATE REDUCTASE SMALL CHAIN"/>
    <property type="match status" value="1"/>
</dbReference>
<name>A0A4Y2I1P4_ARAVE</name>
<reference evidence="1 2" key="1">
    <citation type="journal article" date="2019" name="Sci. Rep.">
        <title>Orb-weaving spider Araneus ventricosus genome elucidates the spidroin gene catalogue.</title>
        <authorList>
            <person name="Kono N."/>
            <person name="Nakamura H."/>
            <person name="Ohtoshi R."/>
            <person name="Moran D.A.P."/>
            <person name="Shinohara A."/>
            <person name="Yoshida Y."/>
            <person name="Fujiwara M."/>
            <person name="Mori M."/>
            <person name="Tomita M."/>
            <person name="Arakawa K."/>
        </authorList>
    </citation>
    <scope>NUCLEOTIDE SEQUENCE [LARGE SCALE GENOMIC DNA]</scope>
</reference>
<dbReference type="GO" id="GO:0004748">
    <property type="term" value="F:ribonucleoside-diphosphate reductase activity, thioredoxin disulfide as acceptor"/>
    <property type="evidence" value="ECO:0007669"/>
    <property type="project" value="TreeGrafter"/>
</dbReference>
<dbReference type="InterPro" id="IPR000358">
    <property type="entry name" value="RNR_small_fam"/>
</dbReference>
<dbReference type="PANTHER" id="PTHR23409:SF21">
    <property type="entry name" value="CAPSID PROTEIN"/>
    <property type="match status" value="1"/>
</dbReference>
<accession>A0A4Y2I1P4</accession>
<dbReference type="Proteomes" id="UP000499080">
    <property type="component" value="Unassembled WGS sequence"/>
</dbReference>
<keyword evidence="2" id="KW-1185">Reference proteome</keyword>
<evidence type="ECO:0000313" key="1">
    <source>
        <dbReference type="EMBL" id="GBM71824.1"/>
    </source>
</evidence>
<dbReference type="OrthoDB" id="6421510at2759"/>
<dbReference type="EMBL" id="BGPR01261137">
    <property type="protein sequence ID" value="GBM71824.1"/>
    <property type="molecule type" value="Genomic_DNA"/>
</dbReference>
<dbReference type="GO" id="GO:0009263">
    <property type="term" value="P:deoxyribonucleotide biosynthetic process"/>
    <property type="evidence" value="ECO:0007669"/>
    <property type="project" value="InterPro"/>
</dbReference>
<evidence type="ECO:0000313" key="2">
    <source>
        <dbReference type="Proteomes" id="UP000499080"/>
    </source>
</evidence>
<organism evidence="1 2">
    <name type="scientific">Araneus ventricosus</name>
    <name type="common">Orbweaver spider</name>
    <name type="synonym">Epeira ventricosa</name>
    <dbReference type="NCBI Taxonomy" id="182803"/>
    <lineage>
        <taxon>Eukaryota</taxon>
        <taxon>Metazoa</taxon>
        <taxon>Ecdysozoa</taxon>
        <taxon>Arthropoda</taxon>
        <taxon>Chelicerata</taxon>
        <taxon>Arachnida</taxon>
        <taxon>Araneae</taxon>
        <taxon>Araneomorphae</taxon>
        <taxon>Entelegynae</taxon>
        <taxon>Araneoidea</taxon>
        <taxon>Araneidae</taxon>
        <taxon>Araneus</taxon>
    </lineage>
</organism>
<sequence length="429" mass="47965">MGETSNICLKSELDLFSSLPTQLAIDSSSFVQIHPLSSISETAPIEFYISGNGEHYLDLAHSILHLQIKVLKKNNSVLGDNDQVAPINYILNTMFSEVSVFLNDKQVASQSNYSYRCFFESLLFSSKSNQDSLLTSALFYKDTASQHNNVIATSTNEGFNTRKSLCKASKIVDLIGNIHYDLAAQPKLLINGVNVRIKLERQKDTFSLMSTAEHKIIVKSASLFIRKINVAASVVLAQEKALERGLIKMPIRRAEVRSFALSSGLQSSTIANAFIGQLPTRLILGFVSNEAFNGNYAKNPFNFQHYNLNYLSILEGSKMIPSKPFQPNFDNNLYARSYLSLFTDLSRFHNSQNINISYEEYPKGYTLYAIDLTPDMAAGETHMSVNRTGNIGIDIKFSAPLAETVSLIVYAEYRNTIEIDKARNVFTDF</sequence>
<proteinExistence type="predicted"/>
<dbReference type="GO" id="GO:0005829">
    <property type="term" value="C:cytosol"/>
    <property type="evidence" value="ECO:0007669"/>
    <property type="project" value="TreeGrafter"/>
</dbReference>
<comment type="caution">
    <text evidence="1">The sequence shown here is derived from an EMBL/GenBank/DDBJ whole genome shotgun (WGS) entry which is preliminary data.</text>
</comment>
<protein>
    <submittedName>
        <fullName evidence="1">Uncharacterized protein F54H12.2</fullName>
    </submittedName>
</protein>
<gene>
    <name evidence="1" type="primary">F54H12.2_136</name>
    <name evidence="1" type="ORF">AVEN_177377_1</name>
</gene>